<keyword evidence="1" id="KW-0812">Transmembrane</keyword>
<dbReference type="AlphaFoldDB" id="A0A0H5CDF9"/>
<evidence type="ECO:0000313" key="2">
    <source>
        <dbReference type="EMBL" id="CEP22644.1"/>
    </source>
</evidence>
<proteinExistence type="predicted"/>
<gene>
    <name evidence="2" type="ORF">BN1211_3046</name>
</gene>
<keyword evidence="1" id="KW-1133">Transmembrane helix</keyword>
<reference evidence="3" key="1">
    <citation type="journal article" date="2015" name="J. Biotechnol.">
        <title>The structure of the Cyberlindnera jadinii genome and its relation to Candida utilis analyzed by the occurrence of single nucleotide polymorphisms.</title>
        <authorList>
            <person name="Rupp O."/>
            <person name="Brinkrolf K."/>
            <person name="Buerth C."/>
            <person name="Kunigo M."/>
            <person name="Schneider J."/>
            <person name="Jaenicke S."/>
            <person name="Goesmann A."/>
            <person name="Puehler A."/>
            <person name="Jaeger K.-E."/>
            <person name="Ernst J.F."/>
        </authorList>
    </citation>
    <scope>NUCLEOTIDE SEQUENCE [LARGE SCALE GENOMIC DNA]</scope>
    <source>
        <strain evidence="3">ATCC 18201 / CBS 1600 / BCRC 20928 / JCM 3617 / NBRC 0987 / NRRL Y-1542</strain>
    </source>
</reference>
<evidence type="ECO:0000313" key="3">
    <source>
        <dbReference type="Proteomes" id="UP000038830"/>
    </source>
</evidence>
<accession>A0A0H5CDF9</accession>
<dbReference type="Proteomes" id="UP000038830">
    <property type="component" value="Unassembled WGS sequence"/>
</dbReference>
<feature type="transmembrane region" description="Helical" evidence="1">
    <location>
        <begin position="12"/>
        <end position="30"/>
    </location>
</feature>
<dbReference type="EMBL" id="CDQK01000003">
    <property type="protein sequence ID" value="CEP22644.1"/>
    <property type="molecule type" value="Genomic_DNA"/>
</dbReference>
<evidence type="ECO:0000256" key="1">
    <source>
        <dbReference type="SAM" id="Phobius"/>
    </source>
</evidence>
<name>A0A0H5CDF9_CYBJN</name>
<organism evidence="2 3">
    <name type="scientific">Cyberlindnera jadinii (strain ATCC 18201 / CBS 1600 / BCRC 20928 / JCM 3617 / NBRC 0987 / NRRL Y-1542)</name>
    <name type="common">Torula yeast</name>
    <name type="synonym">Candida utilis</name>
    <dbReference type="NCBI Taxonomy" id="983966"/>
    <lineage>
        <taxon>Eukaryota</taxon>
        <taxon>Fungi</taxon>
        <taxon>Dikarya</taxon>
        <taxon>Ascomycota</taxon>
        <taxon>Saccharomycotina</taxon>
        <taxon>Saccharomycetes</taxon>
        <taxon>Phaffomycetales</taxon>
        <taxon>Phaffomycetaceae</taxon>
        <taxon>Cyberlindnera</taxon>
    </lineage>
</organism>
<sequence length="305" mass="35280">MDRISGQLPTVLMLALGVVGSLVSIAWSFLRHWRIRKNIEFESRRQYFPLDFDNCKRFRVMKQPGVAWEYAVIDLSGSVAYTFHNQVMQSWWRWLFYDKWTLRDSQKREIALITKFRLNWLDDQMVFFLREPQGPSLMNTASATEPTHIGTHSPARPLAYPVGYSIPITPYIDPDLTSNRAIHGHDLGPTVEMPVPFDLLKPDQRSSHKLKIYYNAERRQATFQVSRGSIRYKWVANGYLYKFDKFEVDPTSIPVALVQVGGIAKNPTEFMLYVNAELIDDTSVLCTALVGFLNGIWTKRKSSYN</sequence>
<protein>
    <submittedName>
        <fullName evidence="2">Uncharacterized protein</fullName>
    </submittedName>
</protein>
<keyword evidence="1" id="KW-0472">Membrane</keyword>